<reference evidence="7 8" key="1">
    <citation type="submission" date="2019-03" db="EMBL/GenBank/DDBJ databases">
        <title>Draft genome sequences of novel Actinobacteria.</title>
        <authorList>
            <person name="Sahin N."/>
            <person name="Ay H."/>
            <person name="Saygin H."/>
        </authorList>
    </citation>
    <scope>NUCLEOTIDE SEQUENCE [LARGE SCALE GENOMIC DNA]</scope>
    <source>
        <strain evidence="7 8">DSM 41900</strain>
    </source>
</reference>
<evidence type="ECO:0000256" key="5">
    <source>
        <dbReference type="SAM" id="Phobius"/>
    </source>
</evidence>
<feature type="transmembrane region" description="Helical" evidence="5">
    <location>
        <begin position="72"/>
        <end position="90"/>
    </location>
</feature>
<dbReference type="InterPro" id="IPR011701">
    <property type="entry name" value="MFS"/>
</dbReference>
<keyword evidence="8" id="KW-1185">Reference proteome</keyword>
<sequence length="396" mass="39482">MRLGNGGVLGLLAVAGSWGLFWGGWAPLIPQIKNDLGLSDQELGLALFAVPVGAVPAMLLTGRLARRFGHRVLPAVTALFAGSVLVVGLAPDRVTFTAALLLVGGASGAIEVALNATTAAHEARDGARLFNKVHAVTPLVMVLAAPSVGLARELGASKLAVLTVIALLVAASATLAVDPHGWREPEPTGVDRGRQPTRGPRLLTGPLLVIGAIGAVVLFMENAVEQWGAIHLEDQLDTGPLLASFGPAAYMAGLSGGRMLAQWRGSRLGDRTLVTLGGTLGGLGIAGAAMAGTPAVALVGFAVAGIGLAPVLPTLLGAAGRAAAQGQRATVISAVTTASYAGFLSSPPLVGSLAGWLGLPTALGLVALGGLLVIAAAHGTRLLSTQAGEAKAGALV</sequence>
<feature type="transmembrane region" description="Helical" evidence="5">
    <location>
        <begin position="297"/>
        <end position="319"/>
    </location>
</feature>
<feature type="transmembrane region" description="Helical" evidence="5">
    <location>
        <begin position="202"/>
        <end position="220"/>
    </location>
</feature>
<comment type="subcellular location">
    <subcellularLocation>
        <location evidence="1">Cell membrane</location>
        <topology evidence="1">Multi-pass membrane protein</topology>
    </subcellularLocation>
</comment>
<protein>
    <submittedName>
        <fullName evidence="7">MFS transporter</fullName>
    </submittedName>
</protein>
<keyword evidence="2 5" id="KW-0812">Transmembrane</keyword>
<dbReference type="Pfam" id="PF07690">
    <property type="entry name" value="MFS_1"/>
    <property type="match status" value="1"/>
</dbReference>
<dbReference type="PANTHER" id="PTHR23514">
    <property type="entry name" value="BYPASS OF STOP CODON PROTEIN 6"/>
    <property type="match status" value="1"/>
</dbReference>
<organism evidence="7 8">
    <name type="scientific">Streptomyces hainanensis</name>
    <dbReference type="NCBI Taxonomy" id="402648"/>
    <lineage>
        <taxon>Bacteria</taxon>
        <taxon>Bacillati</taxon>
        <taxon>Actinomycetota</taxon>
        <taxon>Actinomycetes</taxon>
        <taxon>Kitasatosporales</taxon>
        <taxon>Streptomycetaceae</taxon>
        <taxon>Streptomyces</taxon>
    </lineage>
</organism>
<keyword evidence="4 5" id="KW-0472">Membrane</keyword>
<feature type="transmembrane region" description="Helical" evidence="5">
    <location>
        <begin position="96"/>
        <end position="117"/>
    </location>
</feature>
<gene>
    <name evidence="7" type="ORF">E1283_27885</name>
</gene>
<keyword evidence="3 5" id="KW-1133">Transmembrane helix</keyword>
<evidence type="ECO:0000313" key="7">
    <source>
        <dbReference type="EMBL" id="TDC68104.1"/>
    </source>
</evidence>
<feature type="transmembrane region" description="Helical" evidence="5">
    <location>
        <begin position="273"/>
        <end position="291"/>
    </location>
</feature>
<feature type="transmembrane region" description="Helical" evidence="5">
    <location>
        <begin position="159"/>
        <end position="177"/>
    </location>
</feature>
<proteinExistence type="predicted"/>
<feature type="transmembrane region" description="Helical" evidence="5">
    <location>
        <begin position="331"/>
        <end position="350"/>
    </location>
</feature>
<feature type="transmembrane region" description="Helical" evidence="5">
    <location>
        <begin position="356"/>
        <end position="377"/>
    </location>
</feature>
<accession>A0A4R4SZ00</accession>
<dbReference type="PANTHER" id="PTHR23514:SF13">
    <property type="entry name" value="INNER MEMBRANE PROTEIN YBJJ"/>
    <property type="match status" value="1"/>
</dbReference>
<dbReference type="InterPro" id="IPR036259">
    <property type="entry name" value="MFS_trans_sf"/>
</dbReference>
<feature type="domain" description="Major facilitator superfamily (MFS) profile" evidence="6">
    <location>
        <begin position="207"/>
        <end position="396"/>
    </location>
</feature>
<dbReference type="GO" id="GO:0005886">
    <property type="term" value="C:plasma membrane"/>
    <property type="evidence" value="ECO:0007669"/>
    <property type="project" value="UniProtKB-SubCell"/>
</dbReference>
<feature type="transmembrane region" description="Helical" evidence="5">
    <location>
        <begin position="7"/>
        <end position="25"/>
    </location>
</feature>
<dbReference type="InterPro" id="IPR020846">
    <property type="entry name" value="MFS_dom"/>
</dbReference>
<dbReference type="OrthoDB" id="3831523at2"/>
<dbReference type="AlphaFoldDB" id="A0A4R4SZ00"/>
<dbReference type="PROSITE" id="PS50850">
    <property type="entry name" value="MFS"/>
    <property type="match status" value="1"/>
</dbReference>
<dbReference type="EMBL" id="SMKI01000391">
    <property type="protein sequence ID" value="TDC68104.1"/>
    <property type="molecule type" value="Genomic_DNA"/>
</dbReference>
<evidence type="ECO:0000256" key="3">
    <source>
        <dbReference type="ARBA" id="ARBA00022989"/>
    </source>
</evidence>
<evidence type="ECO:0000256" key="2">
    <source>
        <dbReference type="ARBA" id="ARBA00022692"/>
    </source>
</evidence>
<dbReference type="Proteomes" id="UP000295345">
    <property type="component" value="Unassembled WGS sequence"/>
</dbReference>
<dbReference type="GO" id="GO:0022857">
    <property type="term" value="F:transmembrane transporter activity"/>
    <property type="evidence" value="ECO:0007669"/>
    <property type="project" value="InterPro"/>
</dbReference>
<evidence type="ECO:0000259" key="6">
    <source>
        <dbReference type="PROSITE" id="PS50850"/>
    </source>
</evidence>
<name>A0A4R4SZ00_9ACTN</name>
<evidence type="ECO:0000256" key="4">
    <source>
        <dbReference type="ARBA" id="ARBA00023136"/>
    </source>
</evidence>
<evidence type="ECO:0000313" key="8">
    <source>
        <dbReference type="Proteomes" id="UP000295345"/>
    </source>
</evidence>
<dbReference type="RefSeq" id="WP_132820934.1">
    <property type="nucleotide sequence ID" value="NZ_SMKI01000391.1"/>
</dbReference>
<feature type="transmembrane region" description="Helical" evidence="5">
    <location>
        <begin position="240"/>
        <end position="261"/>
    </location>
</feature>
<comment type="caution">
    <text evidence="7">The sequence shown here is derived from an EMBL/GenBank/DDBJ whole genome shotgun (WGS) entry which is preliminary data.</text>
</comment>
<evidence type="ECO:0000256" key="1">
    <source>
        <dbReference type="ARBA" id="ARBA00004651"/>
    </source>
</evidence>
<dbReference type="Gene3D" id="1.20.1250.20">
    <property type="entry name" value="MFS general substrate transporter like domains"/>
    <property type="match status" value="2"/>
</dbReference>
<feature type="transmembrane region" description="Helical" evidence="5">
    <location>
        <begin position="129"/>
        <end position="147"/>
    </location>
</feature>
<feature type="transmembrane region" description="Helical" evidence="5">
    <location>
        <begin position="45"/>
        <end position="65"/>
    </location>
</feature>
<dbReference type="InterPro" id="IPR051788">
    <property type="entry name" value="MFS_Transporter"/>
</dbReference>
<dbReference type="SUPFAM" id="SSF103473">
    <property type="entry name" value="MFS general substrate transporter"/>
    <property type="match status" value="1"/>
</dbReference>